<keyword evidence="2" id="KW-0472">Membrane</keyword>
<evidence type="ECO:0000256" key="2">
    <source>
        <dbReference type="SAM" id="Phobius"/>
    </source>
</evidence>
<dbReference type="GeneID" id="107219056"/>
<sequence>MSSPADPEKMPGIIDLVIVTIALGATLRVTEANVLNRVRRQSQSTDGEVIDNIFNIPITAIQQTSMAAQNLYPDGSSGIDSVFNIPVATLEAISNLIKNRNTLSQRRPADASADIQKRRKEKRDRIHAHRQEQRQSGRFRDRDLEQQ</sequence>
<keyword evidence="2" id="KW-1133">Transmembrane helix</keyword>
<dbReference type="Proteomes" id="UP000829291">
    <property type="component" value="Chromosome 4"/>
</dbReference>
<gene>
    <name evidence="4" type="primary">LOC107219056</name>
</gene>
<keyword evidence="3" id="KW-1185">Reference proteome</keyword>
<dbReference type="RefSeq" id="XP_046595015.1">
    <property type="nucleotide sequence ID" value="XM_046739059.1"/>
</dbReference>
<feature type="compositionally biased region" description="Basic residues" evidence="1">
    <location>
        <begin position="117"/>
        <end position="128"/>
    </location>
</feature>
<evidence type="ECO:0000313" key="3">
    <source>
        <dbReference type="Proteomes" id="UP000829291"/>
    </source>
</evidence>
<feature type="region of interest" description="Disordered" evidence="1">
    <location>
        <begin position="101"/>
        <end position="147"/>
    </location>
</feature>
<accession>A0ABM3G420</accession>
<reference evidence="4" key="1">
    <citation type="submission" date="2025-08" db="UniProtKB">
        <authorList>
            <consortium name="RefSeq"/>
        </authorList>
    </citation>
    <scope>IDENTIFICATION</scope>
    <source>
        <tissue evidence="4">Thorax and Abdomen</tissue>
    </source>
</reference>
<feature type="transmembrane region" description="Helical" evidence="2">
    <location>
        <begin position="12"/>
        <end position="30"/>
    </location>
</feature>
<evidence type="ECO:0000256" key="1">
    <source>
        <dbReference type="SAM" id="MobiDB-lite"/>
    </source>
</evidence>
<organism evidence="3 4">
    <name type="scientific">Neodiprion lecontei</name>
    <name type="common">Redheaded pine sawfly</name>
    <dbReference type="NCBI Taxonomy" id="441921"/>
    <lineage>
        <taxon>Eukaryota</taxon>
        <taxon>Metazoa</taxon>
        <taxon>Ecdysozoa</taxon>
        <taxon>Arthropoda</taxon>
        <taxon>Hexapoda</taxon>
        <taxon>Insecta</taxon>
        <taxon>Pterygota</taxon>
        <taxon>Neoptera</taxon>
        <taxon>Endopterygota</taxon>
        <taxon>Hymenoptera</taxon>
        <taxon>Tenthredinoidea</taxon>
        <taxon>Diprionidae</taxon>
        <taxon>Diprioninae</taxon>
        <taxon>Neodiprion</taxon>
    </lineage>
</organism>
<evidence type="ECO:0000313" key="4">
    <source>
        <dbReference type="RefSeq" id="XP_046595015.1"/>
    </source>
</evidence>
<name>A0ABM3G420_NEOLC</name>
<protein>
    <submittedName>
        <fullName evidence="4">Uncharacterized protein LOC107219056 isoform X2</fullName>
    </submittedName>
</protein>
<proteinExistence type="predicted"/>
<feature type="compositionally biased region" description="Basic and acidic residues" evidence="1">
    <location>
        <begin position="129"/>
        <end position="147"/>
    </location>
</feature>
<keyword evidence="2" id="KW-0812">Transmembrane</keyword>